<dbReference type="PROSITE" id="PS51257">
    <property type="entry name" value="PROKAR_LIPOPROTEIN"/>
    <property type="match status" value="1"/>
</dbReference>
<sequence>MKNVIYVMGALLILLGACGSPEKIEVTVNPDIIPASVGFNFDASDSAAVALADSVAIHAGGKRALDTANFIHFNFFGARDIYWDRINDIVKIVSKRTDFKAIYNLKSDTGKIFVNGELQSDLDSLKKYKDVARAIWINDTYWLLFPYKLKDSGVTLKYVGLGQDKADNASHILQLTFQDVGETPENKYLAYVNADSYRITQWDYFANATDSVPAIVTPWLDYKNYNGLWLSADRGKYKIPFIEVYSELDTATYNAIYKTF</sequence>
<dbReference type="Proteomes" id="UP000321168">
    <property type="component" value="Unassembled WGS sequence"/>
</dbReference>
<organism evidence="2 3">
    <name type="scientific">Luteibaculum oceani</name>
    <dbReference type="NCBI Taxonomy" id="1294296"/>
    <lineage>
        <taxon>Bacteria</taxon>
        <taxon>Pseudomonadati</taxon>
        <taxon>Bacteroidota</taxon>
        <taxon>Flavobacteriia</taxon>
        <taxon>Flavobacteriales</taxon>
        <taxon>Luteibaculaceae</taxon>
        <taxon>Luteibaculum</taxon>
    </lineage>
</organism>
<keyword evidence="3" id="KW-1185">Reference proteome</keyword>
<gene>
    <name evidence="2" type="ORF">FRX97_05650</name>
</gene>
<keyword evidence="1" id="KW-0732">Signal</keyword>
<proteinExistence type="predicted"/>
<dbReference type="OrthoDB" id="892266at2"/>
<dbReference type="EMBL" id="VORB01000004">
    <property type="protein sequence ID" value="TXC81490.1"/>
    <property type="molecule type" value="Genomic_DNA"/>
</dbReference>
<dbReference type="AlphaFoldDB" id="A0A5C6V9N9"/>
<reference evidence="2 3" key="1">
    <citation type="submission" date="2019-08" db="EMBL/GenBank/DDBJ databases">
        <title>Genome of Luteibaculum oceani JCM 18817.</title>
        <authorList>
            <person name="Bowman J.P."/>
        </authorList>
    </citation>
    <scope>NUCLEOTIDE SEQUENCE [LARGE SCALE GENOMIC DNA]</scope>
    <source>
        <strain evidence="2 3">JCM 18817</strain>
    </source>
</reference>
<evidence type="ECO:0000313" key="2">
    <source>
        <dbReference type="EMBL" id="TXC81490.1"/>
    </source>
</evidence>
<comment type="caution">
    <text evidence="2">The sequence shown here is derived from an EMBL/GenBank/DDBJ whole genome shotgun (WGS) entry which is preliminary data.</text>
</comment>
<accession>A0A5C6V9N9</accession>
<dbReference type="RefSeq" id="WP_147014219.1">
    <property type="nucleotide sequence ID" value="NZ_VORB01000004.1"/>
</dbReference>
<protein>
    <recommendedName>
        <fullName evidence="4">DUF4397 domain-containing protein</fullName>
    </recommendedName>
</protein>
<name>A0A5C6V9N9_9FLAO</name>
<evidence type="ECO:0000256" key="1">
    <source>
        <dbReference type="SAM" id="SignalP"/>
    </source>
</evidence>
<evidence type="ECO:0000313" key="3">
    <source>
        <dbReference type="Proteomes" id="UP000321168"/>
    </source>
</evidence>
<feature type="signal peptide" evidence="1">
    <location>
        <begin position="1"/>
        <end position="19"/>
    </location>
</feature>
<feature type="chain" id="PRO_5022847811" description="DUF4397 domain-containing protein" evidence="1">
    <location>
        <begin position="20"/>
        <end position="260"/>
    </location>
</feature>
<evidence type="ECO:0008006" key="4">
    <source>
        <dbReference type="Google" id="ProtNLM"/>
    </source>
</evidence>